<dbReference type="EMBL" id="BSST01000001">
    <property type="protein sequence ID" value="GLX78791.1"/>
    <property type="molecule type" value="Genomic_DNA"/>
</dbReference>
<name>A0ABQ6GS70_9GAMM</name>
<comment type="caution">
    <text evidence="7">The sequence shown here is derived from an EMBL/GenBank/DDBJ whole genome shotgun (WGS) entry which is preliminary data.</text>
</comment>
<feature type="transmembrane region" description="Helical" evidence="6">
    <location>
        <begin position="369"/>
        <end position="388"/>
    </location>
</feature>
<keyword evidence="5 6" id="KW-0472">Membrane</keyword>
<evidence type="ECO:0000256" key="6">
    <source>
        <dbReference type="SAM" id="Phobius"/>
    </source>
</evidence>
<dbReference type="InterPro" id="IPR002797">
    <property type="entry name" value="Polysacc_synth"/>
</dbReference>
<evidence type="ECO:0000256" key="3">
    <source>
        <dbReference type="ARBA" id="ARBA00022692"/>
    </source>
</evidence>
<keyword evidence="8" id="KW-1185">Reference proteome</keyword>
<protein>
    <recommendedName>
        <fullName evidence="9">O-antigen/teichoic acid export membrane protein</fullName>
    </recommendedName>
</protein>
<feature type="transmembrane region" description="Helical" evidence="6">
    <location>
        <begin position="200"/>
        <end position="221"/>
    </location>
</feature>
<feature type="transmembrane region" description="Helical" evidence="6">
    <location>
        <begin position="275"/>
        <end position="302"/>
    </location>
</feature>
<accession>A0ABQ6GS70</accession>
<gene>
    <name evidence="7" type="ORF">tinsulaeT_21310</name>
</gene>
<dbReference type="PANTHER" id="PTHR30250:SF11">
    <property type="entry name" value="O-ANTIGEN TRANSPORTER-RELATED"/>
    <property type="match status" value="1"/>
</dbReference>
<evidence type="ECO:0000313" key="8">
    <source>
        <dbReference type="Proteomes" id="UP001157186"/>
    </source>
</evidence>
<reference evidence="7 8" key="1">
    <citation type="submission" date="2023-03" db="EMBL/GenBank/DDBJ databases">
        <title>Draft genome sequence of Thalassotalea insulae KCTC 62186T.</title>
        <authorList>
            <person name="Sawabe T."/>
        </authorList>
    </citation>
    <scope>NUCLEOTIDE SEQUENCE [LARGE SCALE GENOMIC DNA]</scope>
    <source>
        <strain evidence="7 8">KCTC 62186</strain>
    </source>
</reference>
<evidence type="ECO:0000256" key="1">
    <source>
        <dbReference type="ARBA" id="ARBA00004651"/>
    </source>
</evidence>
<keyword evidence="4 6" id="KW-1133">Transmembrane helix</keyword>
<keyword evidence="2" id="KW-1003">Cell membrane</keyword>
<dbReference type="Proteomes" id="UP001157186">
    <property type="component" value="Unassembled WGS sequence"/>
</dbReference>
<evidence type="ECO:0000256" key="5">
    <source>
        <dbReference type="ARBA" id="ARBA00023136"/>
    </source>
</evidence>
<evidence type="ECO:0000313" key="7">
    <source>
        <dbReference type="EMBL" id="GLX78791.1"/>
    </source>
</evidence>
<feature type="transmembrane region" description="Helical" evidence="6">
    <location>
        <begin position="151"/>
        <end position="169"/>
    </location>
</feature>
<feature type="transmembrane region" description="Helical" evidence="6">
    <location>
        <begin position="65"/>
        <end position="89"/>
    </location>
</feature>
<dbReference type="PANTHER" id="PTHR30250">
    <property type="entry name" value="PST FAMILY PREDICTED COLANIC ACID TRANSPORTER"/>
    <property type="match status" value="1"/>
</dbReference>
<evidence type="ECO:0000256" key="4">
    <source>
        <dbReference type="ARBA" id="ARBA00022989"/>
    </source>
</evidence>
<keyword evidence="3 6" id="KW-0812">Transmembrane</keyword>
<evidence type="ECO:0008006" key="9">
    <source>
        <dbReference type="Google" id="ProtNLM"/>
    </source>
</evidence>
<feature type="transmembrane region" description="Helical" evidence="6">
    <location>
        <begin position="126"/>
        <end position="145"/>
    </location>
</feature>
<comment type="subcellular location">
    <subcellularLocation>
        <location evidence="1">Cell membrane</location>
        <topology evidence="1">Multi-pass membrane protein</topology>
    </subcellularLocation>
</comment>
<feature type="transmembrane region" description="Helical" evidence="6">
    <location>
        <begin position="342"/>
        <end position="363"/>
    </location>
</feature>
<dbReference type="Pfam" id="PF01943">
    <property type="entry name" value="Polysacc_synt"/>
    <property type="match status" value="1"/>
</dbReference>
<evidence type="ECO:0000256" key="2">
    <source>
        <dbReference type="ARBA" id="ARBA00022475"/>
    </source>
</evidence>
<dbReference type="InterPro" id="IPR050833">
    <property type="entry name" value="Poly_Biosynth_Transport"/>
</dbReference>
<proteinExistence type="predicted"/>
<sequence length="397" mass="43510">MLISNVMFALSQWIIISGLNYLGNAAAVGKYAYSLALAGVFLTIGQLGLRQFLLSSKASNEEIQVVFYIRIVTTLIAFLCLVFYCLLFVDAKYTSIIVILGIVKIIENISDICHGYFQLNHKITHIALSRIIRAFVSPLLFLTVYYFTENIYFACSSLFVSLTLVFYLIDSKAFSVGQLGMVATQLSENFGNVVKKSFPIGMTMLFVILLVNIPLFVLQNVTTDHIVGQYASIFYFVTAGSLVIQSVVQVIAPLITNNLKLKAKQEVKRLIKMSYLIAVVIGGIGIVLAGVCGTLVLTFAYGKPYGHLADLLVVAAVLNLVLGFQSVGGVSLTSLGCFNFQMVIMLITLPICYLVSLNLIPLYGAEGALYSGIVSTLIIAMLFLTKLIRELVLFEKT</sequence>
<feature type="transmembrane region" description="Helical" evidence="6">
    <location>
        <begin position="308"/>
        <end position="330"/>
    </location>
</feature>
<organism evidence="7 8">
    <name type="scientific">Thalassotalea insulae</name>
    <dbReference type="NCBI Taxonomy" id="2056778"/>
    <lineage>
        <taxon>Bacteria</taxon>
        <taxon>Pseudomonadati</taxon>
        <taxon>Pseudomonadota</taxon>
        <taxon>Gammaproteobacteria</taxon>
        <taxon>Alteromonadales</taxon>
        <taxon>Colwelliaceae</taxon>
        <taxon>Thalassotalea</taxon>
    </lineage>
</organism>
<feature type="transmembrane region" description="Helical" evidence="6">
    <location>
        <begin position="233"/>
        <end position="255"/>
    </location>
</feature>
<feature type="transmembrane region" description="Helical" evidence="6">
    <location>
        <begin position="35"/>
        <end position="53"/>
    </location>
</feature>